<feature type="compositionally biased region" description="Polar residues" evidence="1">
    <location>
        <begin position="359"/>
        <end position="374"/>
    </location>
</feature>
<feature type="compositionally biased region" description="Polar residues" evidence="1">
    <location>
        <begin position="565"/>
        <end position="581"/>
    </location>
</feature>
<dbReference type="Pfam" id="PF00498">
    <property type="entry name" value="FHA"/>
    <property type="match status" value="1"/>
</dbReference>
<accession>A0ABC8SIQ4</accession>
<reference evidence="3 4" key="1">
    <citation type="submission" date="2024-02" db="EMBL/GenBank/DDBJ databases">
        <authorList>
            <person name="Vignale AGUSTIN F."/>
            <person name="Sosa J E."/>
            <person name="Modenutti C."/>
        </authorList>
    </citation>
    <scope>NUCLEOTIDE SEQUENCE [LARGE SCALE GENOMIC DNA]</scope>
</reference>
<sequence length="906" mass="99806">MATVASISSMTSWTPEDDLLLKNAVEAGASLEALAKGAVQFSRRFNFQELQARWHSLLYDPDISAQASAGMVELELSGSNLSSKLSGSDYSKGCKDVPEKRKIGSIRRQYFSMRKRLRNEILNSNDMGVLAEPNFRDCSGNGCDFQDHITLDNEPRSGDCMLGDCIPNHFELQEMDFDILHNAFPEAMRDIVDTAAVSHNGNAFHTRCLRPTEDNSPNGVGGKDCLYGFSEDVSSSKRKDGRGSFELKIEHEDTHPLDDNSITFLKCEGVEELGPSQELPIRKHFETDDSEVKLFSHFDSVNDNPQNVCSGLGGRQQVNSSDSEGSASLNRMGLSSPLPSLPIWKTMDDISAPTMPVSVSQGVSIQGAEETSSLPDDGDGKKKTPLGSNIVQPLLRDRHYGVDFVNSTAVSEGDEFQDISGSLLNFSKEDELLLVRVDEIDAMDKSCYDNTNSVLLSSPNEVQVADVCNVEPKSSLGSKPFLATPSGACPSESENIAPSVHVNQQKFYHSEIGVPSTSAVNPDTREISDANTNCTLNTEDPDIPCNDDIFLLIHPSTLFASSETQPFTIDSSDPASSSANQKDSEQRQNLMKKGRDPAHSFTWSQRIVPNMSEFAPGHRLAGCAVKSELPDANHLSLLAPRDPSQCRSVCAIPNSTTDGVREEVVAKTEMRLVDTLTTFREMPLQAEVCAVKTGLQESVVNPSTSNQEESESDNEVPSFSDIEAMILEMDFEPHDQDSYISRIVSRYEYEGTKRTIIRLEQCARSSLQRVMTSQGALAILYGRHLRHYIRKSEVLLGRSTDEIDVDIDLRKEGRANKISRRQAIIKMETDGSFFLKNLGKSLISVNGKSVATGQLLSLASSCLIEIKGMSFVFEINEKYVRGYLDNIARKCKVKNSNFEWSPEGEP</sequence>
<dbReference type="EMBL" id="CAUOFW020002947">
    <property type="protein sequence ID" value="CAK9157071.1"/>
    <property type="molecule type" value="Genomic_DNA"/>
</dbReference>
<evidence type="ECO:0000259" key="2">
    <source>
        <dbReference type="PROSITE" id="PS50006"/>
    </source>
</evidence>
<dbReference type="SUPFAM" id="SSF49879">
    <property type="entry name" value="SMAD/FHA domain"/>
    <property type="match status" value="1"/>
</dbReference>
<dbReference type="Pfam" id="PF13325">
    <property type="entry name" value="MCRS_N"/>
    <property type="match status" value="1"/>
</dbReference>
<feature type="region of interest" description="Disordered" evidence="1">
    <location>
        <begin position="306"/>
        <end position="329"/>
    </location>
</feature>
<dbReference type="InterPro" id="IPR037912">
    <property type="entry name" value="MCRS1"/>
</dbReference>
<keyword evidence="4" id="KW-1185">Reference proteome</keyword>
<dbReference type="CDD" id="cd22687">
    <property type="entry name" value="FHA_MCRS1"/>
    <property type="match status" value="1"/>
</dbReference>
<dbReference type="SMART" id="SM00240">
    <property type="entry name" value="FHA"/>
    <property type="match status" value="1"/>
</dbReference>
<dbReference type="InterPro" id="IPR000253">
    <property type="entry name" value="FHA_dom"/>
</dbReference>
<feature type="region of interest" description="Disordered" evidence="1">
    <location>
        <begin position="359"/>
        <end position="387"/>
    </location>
</feature>
<dbReference type="InterPro" id="IPR008984">
    <property type="entry name" value="SMAD_FHA_dom_sf"/>
</dbReference>
<dbReference type="Proteomes" id="UP001642360">
    <property type="component" value="Unassembled WGS sequence"/>
</dbReference>
<feature type="compositionally biased region" description="Polar residues" evidence="1">
    <location>
        <begin position="316"/>
        <end position="329"/>
    </location>
</feature>
<dbReference type="PANTHER" id="PTHR13233">
    <property type="entry name" value="MICROSPHERULE PROTEIN 1"/>
    <property type="match status" value="1"/>
</dbReference>
<dbReference type="AlphaFoldDB" id="A0ABC8SIQ4"/>
<feature type="region of interest" description="Disordered" evidence="1">
    <location>
        <begin position="565"/>
        <end position="599"/>
    </location>
</feature>
<dbReference type="PROSITE" id="PS50006">
    <property type="entry name" value="FHA_DOMAIN"/>
    <property type="match status" value="1"/>
</dbReference>
<feature type="domain" description="FHA" evidence="2">
    <location>
        <begin position="794"/>
        <end position="850"/>
    </location>
</feature>
<dbReference type="Gene3D" id="2.60.200.20">
    <property type="match status" value="1"/>
</dbReference>
<comment type="caution">
    <text evidence="3">The sequence shown here is derived from an EMBL/GenBank/DDBJ whole genome shotgun (WGS) entry which is preliminary data.</text>
</comment>
<organism evidence="3 4">
    <name type="scientific">Ilex paraguariensis</name>
    <name type="common">yerba mate</name>
    <dbReference type="NCBI Taxonomy" id="185542"/>
    <lineage>
        <taxon>Eukaryota</taxon>
        <taxon>Viridiplantae</taxon>
        <taxon>Streptophyta</taxon>
        <taxon>Embryophyta</taxon>
        <taxon>Tracheophyta</taxon>
        <taxon>Spermatophyta</taxon>
        <taxon>Magnoliopsida</taxon>
        <taxon>eudicotyledons</taxon>
        <taxon>Gunneridae</taxon>
        <taxon>Pentapetalae</taxon>
        <taxon>asterids</taxon>
        <taxon>campanulids</taxon>
        <taxon>Aquifoliales</taxon>
        <taxon>Aquifoliaceae</taxon>
        <taxon>Ilex</taxon>
    </lineage>
</organism>
<protein>
    <recommendedName>
        <fullName evidence="2">FHA domain-containing protein</fullName>
    </recommendedName>
</protein>
<evidence type="ECO:0000313" key="3">
    <source>
        <dbReference type="EMBL" id="CAK9157071.1"/>
    </source>
</evidence>
<dbReference type="InterPro" id="IPR025999">
    <property type="entry name" value="MCRS_N"/>
</dbReference>
<evidence type="ECO:0000313" key="4">
    <source>
        <dbReference type="Proteomes" id="UP001642360"/>
    </source>
</evidence>
<name>A0ABC8SIQ4_9AQUA</name>
<proteinExistence type="predicted"/>
<evidence type="ECO:0000256" key="1">
    <source>
        <dbReference type="SAM" id="MobiDB-lite"/>
    </source>
</evidence>
<dbReference type="PANTHER" id="PTHR13233:SF0">
    <property type="entry name" value="MICROSPHERULE PROTEIN 1"/>
    <property type="match status" value="1"/>
</dbReference>
<gene>
    <name evidence="3" type="ORF">ILEXP_LOCUS25625</name>
</gene>